<keyword evidence="10" id="KW-1185">Reference proteome</keyword>
<organism evidence="9 10">
    <name type="scientific">Discostella pseudostelligera</name>
    <dbReference type="NCBI Taxonomy" id="259834"/>
    <lineage>
        <taxon>Eukaryota</taxon>
        <taxon>Sar</taxon>
        <taxon>Stramenopiles</taxon>
        <taxon>Ochrophyta</taxon>
        <taxon>Bacillariophyta</taxon>
        <taxon>Coscinodiscophyceae</taxon>
        <taxon>Thalassiosirophycidae</taxon>
        <taxon>Stephanodiscales</taxon>
        <taxon>Stephanodiscaceae</taxon>
        <taxon>Discostella</taxon>
    </lineage>
</organism>
<feature type="compositionally biased region" description="Low complexity" evidence="8">
    <location>
        <begin position="18"/>
        <end position="31"/>
    </location>
</feature>
<comment type="similarity">
    <text evidence="2">Belongs to the methyltransferase superfamily. Trimethylguanosine synthase family.</text>
</comment>
<evidence type="ECO:0000313" key="9">
    <source>
        <dbReference type="EMBL" id="KAL3757062.1"/>
    </source>
</evidence>
<dbReference type="Gene3D" id="3.40.50.150">
    <property type="entry name" value="Vaccinia Virus protein VP39"/>
    <property type="match status" value="1"/>
</dbReference>
<comment type="catalytic activity">
    <reaction evidence="4">
        <text>a 5'-end (N(7)-methyl 5'-triphosphoguanosine)-ribonucleoside in snoRNA + S-adenosyl-L-methionine = a 5'-end (N(2),N(7)-dimethyl 5'-triphosphoguanosine)-ribonucleoside in snoRNA + S-adenosyl-L-homocysteine + H(+)</text>
        <dbReference type="Rhea" id="RHEA:78475"/>
        <dbReference type="Rhea" id="RHEA-COMP:19086"/>
        <dbReference type="Rhea" id="RHEA-COMP:19088"/>
        <dbReference type="ChEBI" id="CHEBI:15378"/>
        <dbReference type="ChEBI" id="CHEBI:57856"/>
        <dbReference type="ChEBI" id="CHEBI:59789"/>
        <dbReference type="ChEBI" id="CHEBI:156461"/>
        <dbReference type="ChEBI" id="CHEBI:172880"/>
    </reaction>
    <physiologicalReaction direction="left-to-right" evidence="4">
        <dbReference type="Rhea" id="RHEA:78476"/>
    </physiologicalReaction>
</comment>
<comment type="caution">
    <text evidence="9">The sequence shown here is derived from an EMBL/GenBank/DDBJ whole genome shotgun (WGS) entry which is preliminary data.</text>
</comment>
<dbReference type="SUPFAM" id="SSF53335">
    <property type="entry name" value="S-adenosyl-L-methionine-dependent methyltransferases"/>
    <property type="match status" value="1"/>
</dbReference>
<protein>
    <recommendedName>
        <fullName evidence="1">Trimethylguanosine synthase</fullName>
    </recommendedName>
    <alternativeName>
        <fullName evidence="7">Cap-specific guanine-N(2) methyltransferase</fullName>
    </alternativeName>
</protein>
<comment type="catalytic activity">
    <reaction evidence="3">
        <text>a 5'-end (N(2),N(7)-dimethyl 5'-triphosphoguanosine)-ribonucleoside in snoRNA + S-adenosyl-L-methionine = a 5'-end (N(2),N(2),N(7)-trimethyl 5'-triphosphoguanosine)-ribonucleoside in snoRNA + S-adenosyl-L-homocysteine + H(+)</text>
        <dbReference type="Rhea" id="RHEA:78507"/>
        <dbReference type="Rhea" id="RHEA-COMP:19088"/>
        <dbReference type="Rhea" id="RHEA-COMP:19090"/>
        <dbReference type="ChEBI" id="CHEBI:15378"/>
        <dbReference type="ChEBI" id="CHEBI:57856"/>
        <dbReference type="ChEBI" id="CHEBI:59789"/>
        <dbReference type="ChEBI" id="CHEBI:167623"/>
        <dbReference type="ChEBI" id="CHEBI:172880"/>
    </reaction>
    <physiologicalReaction direction="left-to-right" evidence="3">
        <dbReference type="Rhea" id="RHEA:78508"/>
    </physiologicalReaction>
</comment>
<dbReference type="InterPro" id="IPR019012">
    <property type="entry name" value="RNA_cap_Gua-N2-MeTrfase"/>
</dbReference>
<evidence type="ECO:0000256" key="4">
    <source>
        <dbReference type="ARBA" id="ARBA00048740"/>
    </source>
</evidence>
<evidence type="ECO:0000256" key="2">
    <source>
        <dbReference type="ARBA" id="ARBA00025783"/>
    </source>
</evidence>
<evidence type="ECO:0000256" key="1">
    <source>
        <dbReference type="ARBA" id="ARBA00018517"/>
    </source>
</evidence>
<comment type="catalytic activity">
    <reaction evidence="6">
        <text>a 5'-end (N(7)-methyl 5'-triphosphoguanosine)-ribonucleoside in snRNA + S-adenosyl-L-methionine = a 5'-end (N(2),N(7)-dimethyl 5'-triphosphoguanosine)-ribonucleoside in snRNA + S-adenosyl-L-homocysteine + H(+)</text>
        <dbReference type="Rhea" id="RHEA:78471"/>
        <dbReference type="Rhea" id="RHEA-COMP:19085"/>
        <dbReference type="Rhea" id="RHEA-COMP:19087"/>
        <dbReference type="ChEBI" id="CHEBI:15378"/>
        <dbReference type="ChEBI" id="CHEBI:57856"/>
        <dbReference type="ChEBI" id="CHEBI:59789"/>
        <dbReference type="ChEBI" id="CHEBI:156461"/>
        <dbReference type="ChEBI" id="CHEBI:172880"/>
    </reaction>
    <physiologicalReaction direction="left-to-right" evidence="6">
        <dbReference type="Rhea" id="RHEA:78472"/>
    </physiologicalReaction>
</comment>
<name>A0ABD3M079_9STRA</name>
<dbReference type="PANTHER" id="PTHR14741:SF32">
    <property type="entry name" value="TRIMETHYLGUANOSINE SYNTHASE"/>
    <property type="match status" value="1"/>
</dbReference>
<evidence type="ECO:0000256" key="7">
    <source>
        <dbReference type="ARBA" id="ARBA00049790"/>
    </source>
</evidence>
<gene>
    <name evidence="9" type="ORF">ACHAWU_002901</name>
</gene>
<reference evidence="9 10" key="1">
    <citation type="submission" date="2024-10" db="EMBL/GenBank/DDBJ databases">
        <title>Updated reference genomes for cyclostephanoid diatoms.</title>
        <authorList>
            <person name="Roberts W.R."/>
            <person name="Alverson A.J."/>
        </authorList>
    </citation>
    <scope>NUCLEOTIDE SEQUENCE [LARGE SCALE GENOMIC DNA]</scope>
    <source>
        <strain evidence="9 10">AJA232-27</strain>
    </source>
</reference>
<evidence type="ECO:0000313" key="10">
    <source>
        <dbReference type="Proteomes" id="UP001530293"/>
    </source>
</evidence>
<dbReference type="PANTHER" id="PTHR14741">
    <property type="entry name" value="S-ADENOSYLMETHIONINE-DEPENDENT METHYLTRANSFERASE RELATED"/>
    <property type="match status" value="1"/>
</dbReference>
<comment type="catalytic activity">
    <reaction evidence="5">
        <text>a 5'-end (N(2),N(7)-dimethyl 5'-triphosphoguanosine)-ribonucleoside in snRNA + S-adenosyl-L-methionine = a 5'-end (N(2),N(2),N(7)-trimethyl 5'-triphosphoguanosine)-ribonucleoside in snRNA + S-adenosyl-L-homocysteine + H(+)</text>
        <dbReference type="Rhea" id="RHEA:78479"/>
        <dbReference type="Rhea" id="RHEA-COMP:19087"/>
        <dbReference type="Rhea" id="RHEA-COMP:19089"/>
        <dbReference type="ChEBI" id="CHEBI:15378"/>
        <dbReference type="ChEBI" id="CHEBI:57856"/>
        <dbReference type="ChEBI" id="CHEBI:59789"/>
        <dbReference type="ChEBI" id="CHEBI:167623"/>
        <dbReference type="ChEBI" id="CHEBI:172880"/>
    </reaction>
    <physiologicalReaction direction="left-to-right" evidence="5">
        <dbReference type="Rhea" id="RHEA:78480"/>
    </physiologicalReaction>
</comment>
<dbReference type="AlphaFoldDB" id="A0ABD3M079"/>
<feature type="region of interest" description="Disordered" evidence="8">
    <location>
        <begin position="499"/>
        <end position="524"/>
    </location>
</feature>
<evidence type="ECO:0000256" key="8">
    <source>
        <dbReference type="SAM" id="MobiDB-lite"/>
    </source>
</evidence>
<evidence type="ECO:0000256" key="6">
    <source>
        <dbReference type="ARBA" id="ARBA00049075"/>
    </source>
</evidence>
<sequence length="678" mass="73372">MNVNNNKRAHHHHHLQPSSNNDNDQLQSSSNSHKRRKKNNNNKRKHSHWSGGAHTNWIENCSDTANRVLPKDCAAPLLCLITRAEIGIIDDDDSNEKVVVDKEDMKPIPLTSTVKGRVGDLADHKDDADVGGRSYNAGDDNYGCITAAETATKADCSSAIDIDDAEQVDVGDVEDVAPTAAAAAAAAAEVKVQSSSADIIASMPTSISTSGTSKSIDHTISNIARPSTSFLLQYAREKVPFEVPSIIQGDVDDAEEKRLFIPVKLHASAIGPTKWAQLQSSKNGKQRRQIYHHLPNGDNGDGVCNPYYPTVPNKFWAQRKRLFSRYDEGIRIGGEEGDGGGIEHTNDEQAGPEMWYSVTPEAIANHIADRMVKMILSARSKNENTKATTSEFVSAEGSNDGDRNQRRDIIILDAFCGCGGNSIAFARWNERHKSINEVDGAGNDNNVRTPRVTVIAVENNLSRLKMAAHNASVYNVPREDIVFVHADAVEVLNHYRHGSRITKRKEDSGSCGSSSGNSKQKHSSETSYAGFVLGGMELLPNNIDGVFLSPPWGGMEYAHQAGKAGFDPVTSITVESIVSSGHEPAEKEEGTTSCTPTTVTTNGGKLLQLATKAVFDDAEQEGVVAYFLPRNVDGIALGKIAVACEVQGCYEMEQNVVNGKVKTVTAYFGQDFGVDSVE</sequence>
<dbReference type="EMBL" id="JALLBG020000273">
    <property type="protein sequence ID" value="KAL3757062.1"/>
    <property type="molecule type" value="Genomic_DNA"/>
</dbReference>
<feature type="region of interest" description="Disordered" evidence="8">
    <location>
        <begin position="1"/>
        <end position="55"/>
    </location>
</feature>
<feature type="compositionally biased region" description="Basic residues" evidence="8">
    <location>
        <begin position="32"/>
        <end position="48"/>
    </location>
</feature>
<evidence type="ECO:0000256" key="5">
    <source>
        <dbReference type="ARBA" id="ARBA00048763"/>
    </source>
</evidence>
<dbReference type="Proteomes" id="UP001530293">
    <property type="component" value="Unassembled WGS sequence"/>
</dbReference>
<feature type="compositionally biased region" description="Low complexity" evidence="8">
    <location>
        <begin position="509"/>
        <end position="518"/>
    </location>
</feature>
<proteinExistence type="inferred from homology"/>
<evidence type="ECO:0000256" key="3">
    <source>
        <dbReference type="ARBA" id="ARBA00047418"/>
    </source>
</evidence>
<dbReference type="InterPro" id="IPR029063">
    <property type="entry name" value="SAM-dependent_MTases_sf"/>
</dbReference>
<accession>A0ABD3M079</accession>
<dbReference type="Pfam" id="PF09445">
    <property type="entry name" value="Methyltransf_15"/>
    <property type="match status" value="1"/>
</dbReference>